<evidence type="ECO:0000256" key="1">
    <source>
        <dbReference type="SAM" id="SignalP"/>
    </source>
</evidence>
<keyword evidence="1" id="KW-0732">Signal</keyword>
<evidence type="ECO:0000313" key="3">
    <source>
        <dbReference type="EMBL" id="KAK0961214.1"/>
    </source>
</evidence>
<dbReference type="SUPFAM" id="SSF49899">
    <property type="entry name" value="Concanavalin A-like lectins/glucanases"/>
    <property type="match status" value="1"/>
</dbReference>
<name>A0AAN6K1J4_9PEZI</name>
<feature type="domain" description="GH16" evidence="2">
    <location>
        <begin position="23"/>
        <end position="312"/>
    </location>
</feature>
<dbReference type="GO" id="GO:0004553">
    <property type="term" value="F:hydrolase activity, hydrolyzing O-glycosyl compounds"/>
    <property type="evidence" value="ECO:0007669"/>
    <property type="project" value="InterPro"/>
</dbReference>
<proteinExistence type="predicted"/>
<accession>A0AAN6K1J4</accession>
<dbReference type="InterPro" id="IPR050546">
    <property type="entry name" value="Glycosyl_Hydrlase_16"/>
</dbReference>
<dbReference type="PROSITE" id="PS51762">
    <property type="entry name" value="GH16_2"/>
    <property type="match status" value="1"/>
</dbReference>
<evidence type="ECO:0000313" key="4">
    <source>
        <dbReference type="Proteomes" id="UP001175353"/>
    </source>
</evidence>
<organism evidence="3 4">
    <name type="scientific">Friedmanniomyces endolithicus</name>
    <dbReference type="NCBI Taxonomy" id="329885"/>
    <lineage>
        <taxon>Eukaryota</taxon>
        <taxon>Fungi</taxon>
        <taxon>Dikarya</taxon>
        <taxon>Ascomycota</taxon>
        <taxon>Pezizomycotina</taxon>
        <taxon>Dothideomycetes</taxon>
        <taxon>Dothideomycetidae</taxon>
        <taxon>Mycosphaerellales</taxon>
        <taxon>Teratosphaeriaceae</taxon>
        <taxon>Friedmanniomyces</taxon>
    </lineage>
</organism>
<dbReference type="InterPro" id="IPR013320">
    <property type="entry name" value="ConA-like_dom_sf"/>
</dbReference>
<dbReference type="GO" id="GO:0009251">
    <property type="term" value="P:glucan catabolic process"/>
    <property type="evidence" value="ECO:0007669"/>
    <property type="project" value="TreeGrafter"/>
</dbReference>
<evidence type="ECO:0000259" key="2">
    <source>
        <dbReference type="PROSITE" id="PS51762"/>
    </source>
</evidence>
<dbReference type="InterPro" id="IPR000757">
    <property type="entry name" value="Beta-glucanase-like"/>
</dbReference>
<dbReference type="EMBL" id="JAUJLE010000316">
    <property type="protein sequence ID" value="KAK0961214.1"/>
    <property type="molecule type" value="Genomic_DNA"/>
</dbReference>
<gene>
    <name evidence="3" type="ORF">LTR91_020006</name>
</gene>
<dbReference type="AlphaFoldDB" id="A0AAN6K1J4"/>
<keyword evidence="4" id="KW-1185">Reference proteome</keyword>
<dbReference type="PANTHER" id="PTHR10963">
    <property type="entry name" value="GLYCOSYL HYDROLASE-RELATED"/>
    <property type="match status" value="1"/>
</dbReference>
<feature type="chain" id="PRO_5042861816" description="GH16 domain-containing protein" evidence="1">
    <location>
        <begin position="22"/>
        <end position="357"/>
    </location>
</feature>
<comment type="caution">
    <text evidence="3">The sequence shown here is derived from an EMBL/GenBank/DDBJ whole genome shotgun (WGS) entry which is preliminary data.</text>
</comment>
<protein>
    <recommendedName>
        <fullName evidence="2">GH16 domain-containing protein</fullName>
    </recommendedName>
</protein>
<dbReference type="Pfam" id="PF26113">
    <property type="entry name" value="GH16_XgeA"/>
    <property type="match status" value="1"/>
</dbReference>
<feature type="signal peptide" evidence="1">
    <location>
        <begin position="1"/>
        <end position="21"/>
    </location>
</feature>
<dbReference type="PANTHER" id="PTHR10963:SF24">
    <property type="entry name" value="GLYCOSIDASE C21B10.07-RELATED"/>
    <property type="match status" value="1"/>
</dbReference>
<sequence length="357" mass="37222">MLFNITIITALIATLFSTAFAAPTSTSSPLPAFSLVADYSGPTFFDGFTTFTGGDPTNGNVAYVSMQEAAAKKYVGFIDNQITKSTNAYIGVDYTSITAKRESVRLSSKATFDVGTIVVMDVVHVPSAFGSWPALWMLGDIPGGTWPGTNGGEIDIFEVVHTSPTNAMTMHTGPGCSVDNATAIFQGQLQDSNCNAGDTTPGTTGCSVQAVHQAKTRGMTLATAGEAFNKQNGGVYVTAWMKSGVSVYLFDRSALPADLVAGHPTPHTWLTAPLASFAGSGCNYGTALSTMRITTDQTFCGDWAGKVWSSSGAAAATGTATCAEYVQNNPGAFKDAYFEIAGIKVFSRNGERSAVAA</sequence>
<reference evidence="3" key="1">
    <citation type="submission" date="2023-06" db="EMBL/GenBank/DDBJ databases">
        <title>Black Yeasts Isolated from many extreme environments.</title>
        <authorList>
            <person name="Coleine C."/>
            <person name="Stajich J.E."/>
            <person name="Selbmann L."/>
        </authorList>
    </citation>
    <scope>NUCLEOTIDE SEQUENCE</scope>
    <source>
        <strain evidence="3">CCFEE 5200</strain>
    </source>
</reference>
<dbReference type="Gene3D" id="2.60.120.200">
    <property type="match status" value="1"/>
</dbReference>
<dbReference type="Proteomes" id="UP001175353">
    <property type="component" value="Unassembled WGS sequence"/>
</dbReference>